<evidence type="ECO:0000256" key="2">
    <source>
        <dbReference type="ARBA" id="ARBA00022448"/>
    </source>
</evidence>
<dbReference type="AlphaFoldDB" id="A0A2H0X9W7"/>
<dbReference type="InterPro" id="IPR003439">
    <property type="entry name" value="ABC_transporter-like_ATP-bd"/>
</dbReference>
<keyword evidence="3" id="KW-0547">Nucleotide-binding</keyword>
<evidence type="ECO:0000313" key="7">
    <source>
        <dbReference type="Proteomes" id="UP000231098"/>
    </source>
</evidence>
<gene>
    <name evidence="6" type="ORF">COT51_01380</name>
</gene>
<evidence type="ECO:0000256" key="1">
    <source>
        <dbReference type="ARBA" id="ARBA00005417"/>
    </source>
</evidence>
<dbReference type="SUPFAM" id="SSF52540">
    <property type="entry name" value="P-loop containing nucleoside triphosphate hydrolases"/>
    <property type="match status" value="1"/>
</dbReference>
<dbReference type="Gene3D" id="3.40.50.300">
    <property type="entry name" value="P-loop containing nucleotide triphosphate hydrolases"/>
    <property type="match status" value="1"/>
</dbReference>
<dbReference type="Pfam" id="PF00005">
    <property type="entry name" value="ABC_tran"/>
    <property type="match status" value="1"/>
</dbReference>
<keyword evidence="4" id="KW-0067">ATP-binding</keyword>
<reference evidence="7" key="1">
    <citation type="submission" date="2017-09" db="EMBL/GenBank/DDBJ databases">
        <title>Depth-based differentiation of microbial function through sediment-hosted aquifers and enrichment of novel symbionts in the deep terrestrial subsurface.</title>
        <authorList>
            <person name="Probst A.J."/>
            <person name="Ladd B."/>
            <person name="Jarett J.K."/>
            <person name="Geller-Mcgrath D.E."/>
            <person name="Sieber C.M.K."/>
            <person name="Emerson J.B."/>
            <person name="Anantharaman K."/>
            <person name="Thomas B.C."/>
            <person name="Malmstrom R."/>
            <person name="Stieglmeier M."/>
            <person name="Klingl A."/>
            <person name="Woyke T."/>
            <person name="Ryan C.M."/>
            <person name="Banfield J.F."/>
        </authorList>
    </citation>
    <scope>NUCLEOTIDE SEQUENCE [LARGE SCALE GENOMIC DNA]</scope>
</reference>
<dbReference type="SMART" id="SM00382">
    <property type="entry name" value="AAA"/>
    <property type="match status" value="1"/>
</dbReference>
<dbReference type="GO" id="GO:0005524">
    <property type="term" value="F:ATP binding"/>
    <property type="evidence" value="ECO:0007669"/>
    <property type="project" value="UniProtKB-KW"/>
</dbReference>
<dbReference type="InterPro" id="IPR003593">
    <property type="entry name" value="AAA+_ATPase"/>
</dbReference>
<feature type="domain" description="ABC transporter" evidence="5">
    <location>
        <begin position="2"/>
        <end position="231"/>
    </location>
</feature>
<dbReference type="GO" id="GO:0016887">
    <property type="term" value="F:ATP hydrolysis activity"/>
    <property type="evidence" value="ECO:0007669"/>
    <property type="project" value="InterPro"/>
</dbReference>
<dbReference type="PANTHER" id="PTHR43335">
    <property type="entry name" value="ABC TRANSPORTER, ATP-BINDING PROTEIN"/>
    <property type="match status" value="1"/>
</dbReference>
<evidence type="ECO:0000313" key="6">
    <source>
        <dbReference type="EMBL" id="PIS21702.1"/>
    </source>
</evidence>
<keyword evidence="2" id="KW-0813">Transport</keyword>
<accession>A0A2H0X9W7</accession>
<dbReference type="PROSITE" id="PS50893">
    <property type="entry name" value="ABC_TRANSPORTER_2"/>
    <property type="match status" value="1"/>
</dbReference>
<dbReference type="InterPro" id="IPR027417">
    <property type="entry name" value="P-loop_NTPase"/>
</dbReference>
<organism evidence="6 7">
    <name type="scientific">candidate division WWE3 bacterium CG08_land_8_20_14_0_20_41_15</name>
    <dbReference type="NCBI Taxonomy" id="1975086"/>
    <lineage>
        <taxon>Bacteria</taxon>
        <taxon>Katanobacteria</taxon>
    </lineage>
</organism>
<evidence type="ECO:0000256" key="3">
    <source>
        <dbReference type="ARBA" id="ARBA00022741"/>
    </source>
</evidence>
<comment type="similarity">
    <text evidence="1">Belongs to the ABC transporter superfamily.</text>
</comment>
<sequence length="306" mass="33986">MIKLANVTKLFGNIAAVNDVSFEIGDGEIVGLLGPNGAGKSTTMRLITGFLPQDSGTITVNDLDIIKSPVDIKKEIGYLPENNPLYLDMLTVDFLRFCALAKGVEKDFLEDELIKIVKETGIAEVYYRPINELSKGFRQRVGLAQALLGDPKVLILDEPTEGLDPNQRVEIRNLIKELGKKRTVIVSTHVMQEVTAICTRIIIINRGKIVADGPADSISLSSSDTREYKVTLSGGNVGSLLQNVSSVKKIKEIIENGNRHTVVLSTKKESDFPIELSEICKRYNLIIWELIEEKKDLEDMFRELTQ</sequence>
<name>A0A2H0X9W7_UNCKA</name>
<proteinExistence type="inferred from homology"/>
<protein>
    <recommendedName>
        <fullName evidence="5">ABC transporter domain-containing protein</fullName>
    </recommendedName>
</protein>
<dbReference type="EMBL" id="PEYV01000026">
    <property type="protein sequence ID" value="PIS21702.1"/>
    <property type="molecule type" value="Genomic_DNA"/>
</dbReference>
<evidence type="ECO:0000256" key="4">
    <source>
        <dbReference type="ARBA" id="ARBA00022840"/>
    </source>
</evidence>
<comment type="caution">
    <text evidence="6">The sequence shown here is derived from an EMBL/GenBank/DDBJ whole genome shotgun (WGS) entry which is preliminary data.</text>
</comment>
<dbReference type="Proteomes" id="UP000231098">
    <property type="component" value="Unassembled WGS sequence"/>
</dbReference>
<dbReference type="PANTHER" id="PTHR43335:SF4">
    <property type="entry name" value="ABC TRANSPORTER, ATP-BINDING PROTEIN"/>
    <property type="match status" value="1"/>
</dbReference>
<evidence type="ECO:0000259" key="5">
    <source>
        <dbReference type="PROSITE" id="PS50893"/>
    </source>
</evidence>